<keyword evidence="9" id="KW-1185">Reference proteome</keyword>
<dbReference type="InterPro" id="IPR011990">
    <property type="entry name" value="TPR-like_helical_dom_sf"/>
</dbReference>
<dbReference type="PANTHER" id="PTHR15175:SF0">
    <property type="entry name" value="SH3 DOMAIN-CONTAINING PROTEIN C23A1.17"/>
    <property type="match status" value="1"/>
</dbReference>
<dbReference type="Proteomes" id="UP000294933">
    <property type="component" value="Unassembled WGS sequence"/>
</dbReference>
<dbReference type="FunFam" id="1.25.40.10:FF:000017">
    <property type="entry name" value="NADPH oxidase regulator NoxR"/>
    <property type="match status" value="1"/>
</dbReference>
<dbReference type="EMBL" id="ML170287">
    <property type="protein sequence ID" value="TDL15168.1"/>
    <property type="molecule type" value="Genomic_DNA"/>
</dbReference>
<dbReference type="SUPFAM" id="SSF48452">
    <property type="entry name" value="TPR-like"/>
    <property type="match status" value="1"/>
</dbReference>
<evidence type="ECO:0000313" key="8">
    <source>
        <dbReference type="EMBL" id="TDL15168.1"/>
    </source>
</evidence>
<protein>
    <submittedName>
        <fullName evidence="8">TPR-like protein</fullName>
    </submittedName>
</protein>
<evidence type="ECO:0000256" key="1">
    <source>
        <dbReference type="ARBA" id="ARBA00004496"/>
    </source>
</evidence>
<gene>
    <name evidence="8" type="ORF">BD410DRAFT_902709</name>
</gene>
<feature type="repeat" description="TPR" evidence="7">
    <location>
        <begin position="38"/>
        <end position="71"/>
    </location>
</feature>
<dbReference type="STRING" id="50990.A0A4Y7PJB2"/>
<keyword evidence="3" id="KW-0728">SH3 domain</keyword>
<name>A0A4Y7PJB2_9AGAM</name>
<dbReference type="InterPro" id="IPR019734">
    <property type="entry name" value="TPR_rpt"/>
</dbReference>
<sequence length="288" mass="32202">MSKSFKAQLDTWTDALRAYDRQDLDTAIDLFSSIGDSSKILTNIGLIFASVGEHEAAIEYFKAATQLDQYLAIAYFQCGVSNFLLGRFEIAIGDFDETLRCMRGNQFIDYTQLGLKFKLFSVEVLFNKGLCQIRQGKLRDGIKVMQRARGMKMTEEHDVIEDAMAYRGRGYCVFSITAGVLYRPSDNVLKNSMKRNYMEDAVLVAVADEKDAYTTFTGATRLQQGLPAVDGKGKHRPLVRTTTAPSRPADTEKVVEFVAEEWNRGICFVPLVSRLHVTESVAEGVPDA</sequence>
<dbReference type="AlphaFoldDB" id="A0A4Y7PJB2"/>
<evidence type="ECO:0000256" key="6">
    <source>
        <dbReference type="ARBA" id="ARBA00022803"/>
    </source>
</evidence>
<evidence type="ECO:0000313" key="9">
    <source>
        <dbReference type="Proteomes" id="UP000294933"/>
    </source>
</evidence>
<dbReference type="PROSITE" id="PS50005">
    <property type="entry name" value="TPR"/>
    <property type="match status" value="1"/>
</dbReference>
<accession>A0A4Y7PJB2</accession>
<keyword evidence="5" id="KW-0677">Repeat</keyword>
<dbReference type="OrthoDB" id="9450131at2759"/>
<dbReference type="PANTHER" id="PTHR15175">
    <property type="entry name" value="NEUTROPHIL CYTOSOLIC FACTOR 2, NEUTROPHIL NADPH OXIDASE FACTOR 2"/>
    <property type="match status" value="1"/>
</dbReference>
<dbReference type="Gene3D" id="1.25.40.10">
    <property type="entry name" value="Tetratricopeptide repeat domain"/>
    <property type="match status" value="1"/>
</dbReference>
<evidence type="ECO:0000256" key="7">
    <source>
        <dbReference type="PROSITE-ProRule" id="PRU00339"/>
    </source>
</evidence>
<evidence type="ECO:0000256" key="3">
    <source>
        <dbReference type="ARBA" id="ARBA00022443"/>
    </source>
</evidence>
<reference evidence="8 9" key="1">
    <citation type="submission" date="2018-06" db="EMBL/GenBank/DDBJ databases">
        <title>A transcriptomic atlas of mushroom development highlights an independent origin of complex multicellularity.</title>
        <authorList>
            <consortium name="DOE Joint Genome Institute"/>
            <person name="Krizsan K."/>
            <person name="Almasi E."/>
            <person name="Merenyi Z."/>
            <person name="Sahu N."/>
            <person name="Viragh M."/>
            <person name="Koszo T."/>
            <person name="Mondo S."/>
            <person name="Kiss B."/>
            <person name="Balint B."/>
            <person name="Kues U."/>
            <person name="Barry K."/>
            <person name="Hegedus J.C."/>
            <person name="Henrissat B."/>
            <person name="Johnson J."/>
            <person name="Lipzen A."/>
            <person name="Ohm R."/>
            <person name="Nagy I."/>
            <person name="Pangilinan J."/>
            <person name="Yan J."/>
            <person name="Xiong Y."/>
            <person name="Grigoriev I.V."/>
            <person name="Hibbett D.S."/>
            <person name="Nagy L.G."/>
        </authorList>
    </citation>
    <scope>NUCLEOTIDE SEQUENCE [LARGE SCALE GENOMIC DNA]</scope>
    <source>
        <strain evidence="8 9">SZMC22713</strain>
    </source>
</reference>
<dbReference type="Pfam" id="PF13181">
    <property type="entry name" value="TPR_8"/>
    <property type="match status" value="1"/>
</dbReference>
<evidence type="ECO:0000256" key="2">
    <source>
        <dbReference type="ARBA" id="ARBA00008051"/>
    </source>
</evidence>
<organism evidence="8 9">
    <name type="scientific">Rickenella mellea</name>
    <dbReference type="NCBI Taxonomy" id="50990"/>
    <lineage>
        <taxon>Eukaryota</taxon>
        <taxon>Fungi</taxon>
        <taxon>Dikarya</taxon>
        <taxon>Basidiomycota</taxon>
        <taxon>Agaricomycotina</taxon>
        <taxon>Agaricomycetes</taxon>
        <taxon>Hymenochaetales</taxon>
        <taxon>Rickenellaceae</taxon>
        <taxon>Rickenella</taxon>
    </lineage>
</organism>
<proteinExistence type="inferred from homology"/>
<dbReference type="GO" id="GO:0005737">
    <property type="term" value="C:cytoplasm"/>
    <property type="evidence" value="ECO:0007669"/>
    <property type="project" value="UniProtKB-SubCell"/>
</dbReference>
<evidence type="ECO:0000256" key="5">
    <source>
        <dbReference type="ARBA" id="ARBA00022737"/>
    </source>
</evidence>
<comment type="similarity">
    <text evidence="2">Belongs to the NCF2/NOXA1 family.</text>
</comment>
<comment type="subcellular location">
    <subcellularLocation>
        <location evidence="1">Cytoplasm</location>
    </subcellularLocation>
</comment>
<dbReference type="SMART" id="SM00028">
    <property type="entry name" value="TPR"/>
    <property type="match status" value="3"/>
</dbReference>
<dbReference type="VEuPathDB" id="FungiDB:BD410DRAFT_902709"/>
<keyword evidence="4" id="KW-0963">Cytoplasm</keyword>
<evidence type="ECO:0000256" key="4">
    <source>
        <dbReference type="ARBA" id="ARBA00022490"/>
    </source>
</evidence>
<keyword evidence="6 7" id="KW-0802">TPR repeat</keyword>
<dbReference type="InterPro" id="IPR051864">
    <property type="entry name" value="NCF2_NOXA1"/>
</dbReference>